<evidence type="ECO:0000256" key="3">
    <source>
        <dbReference type="ARBA" id="ARBA00022448"/>
    </source>
</evidence>
<reference evidence="9 10" key="1">
    <citation type="submission" date="2020-08" db="EMBL/GenBank/DDBJ databases">
        <title>Genomic Encyclopedia of Type Strains, Phase IV (KMG-IV): sequencing the most valuable type-strain genomes for metagenomic binning, comparative biology and taxonomic classification.</title>
        <authorList>
            <person name="Goeker M."/>
        </authorList>
    </citation>
    <scope>NUCLEOTIDE SEQUENCE [LARGE SCALE GENOMIC DNA]</scope>
    <source>
        <strain evidence="9 10">DSM 101730</strain>
    </source>
</reference>
<evidence type="ECO:0000256" key="7">
    <source>
        <dbReference type="ARBA" id="ARBA00023136"/>
    </source>
</evidence>
<protein>
    <submittedName>
        <fullName evidence="9">Iron complex transport system permease protein</fullName>
    </submittedName>
</protein>
<name>A0A840SIY9_9RHOB</name>
<feature type="transmembrane region" description="Helical" evidence="8">
    <location>
        <begin position="172"/>
        <end position="190"/>
    </location>
</feature>
<dbReference type="InterPro" id="IPR037294">
    <property type="entry name" value="ABC_BtuC-like"/>
</dbReference>
<accession>A0A840SIY9</accession>
<dbReference type="GO" id="GO:0005886">
    <property type="term" value="C:plasma membrane"/>
    <property type="evidence" value="ECO:0007669"/>
    <property type="project" value="UniProtKB-SubCell"/>
</dbReference>
<dbReference type="Pfam" id="PF01032">
    <property type="entry name" value="FecCD"/>
    <property type="match status" value="1"/>
</dbReference>
<evidence type="ECO:0000256" key="2">
    <source>
        <dbReference type="ARBA" id="ARBA00007935"/>
    </source>
</evidence>
<dbReference type="PANTHER" id="PTHR30472:SF19">
    <property type="entry name" value="PETROBACTIN IMPORT SYSTEM PERMEASE PROTEIN YCLO"/>
    <property type="match status" value="1"/>
</dbReference>
<organism evidence="9 10">
    <name type="scientific">Amaricoccus macauensis</name>
    <dbReference type="NCBI Taxonomy" id="57001"/>
    <lineage>
        <taxon>Bacteria</taxon>
        <taxon>Pseudomonadati</taxon>
        <taxon>Pseudomonadota</taxon>
        <taxon>Alphaproteobacteria</taxon>
        <taxon>Rhodobacterales</taxon>
        <taxon>Paracoccaceae</taxon>
        <taxon>Amaricoccus</taxon>
    </lineage>
</organism>
<dbReference type="GO" id="GO:0022857">
    <property type="term" value="F:transmembrane transporter activity"/>
    <property type="evidence" value="ECO:0007669"/>
    <property type="project" value="InterPro"/>
</dbReference>
<evidence type="ECO:0000256" key="1">
    <source>
        <dbReference type="ARBA" id="ARBA00004651"/>
    </source>
</evidence>
<keyword evidence="5 8" id="KW-0812">Transmembrane</keyword>
<sequence length="314" mass="33227">MPRRRLALLAALTLLAALAFMLVAPQGNWSFLLGFRGERLAALALVGASVGVATVLFQTVAGNRILTPSIMGFDALYGLFQTGLVFLLGGVGYAALDARLKFLIETAAMVAAAVMLLTLLLGRGRTDLHRMLLVGVILGTFFRSLAGMLQRLMDPNEFAVVQGASFATFSRVRGELLMVAALLALVALWLAWRQRHALDVVALGRSVSIGLGIDHDRLCQLALVVVAVLVSASTALVGPVAFFGLIVASLAHVVMRTPRHAHLLPAAAMIGATILIAGQTVFERALGLQATLSVVIEFAGGLLFLFLLLRGRPA</sequence>
<proteinExistence type="inferred from homology"/>
<evidence type="ECO:0000256" key="4">
    <source>
        <dbReference type="ARBA" id="ARBA00022475"/>
    </source>
</evidence>
<comment type="subcellular location">
    <subcellularLocation>
        <location evidence="1">Cell membrane</location>
        <topology evidence="1">Multi-pass membrane protein</topology>
    </subcellularLocation>
</comment>
<feature type="transmembrane region" description="Helical" evidence="8">
    <location>
        <begin position="221"/>
        <end position="251"/>
    </location>
</feature>
<evidence type="ECO:0000256" key="5">
    <source>
        <dbReference type="ARBA" id="ARBA00022692"/>
    </source>
</evidence>
<comment type="caution">
    <text evidence="9">The sequence shown here is derived from an EMBL/GenBank/DDBJ whole genome shotgun (WGS) entry which is preliminary data.</text>
</comment>
<dbReference type="Proteomes" id="UP000549457">
    <property type="component" value="Unassembled WGS sequence"/>
</dbReference>
<keyword evidence="10" id="KW-1185">Reference proteome</keyword>
<keyword evidence="4" id="KW-1003">Cell membrane</keyword>
<dbReference type="AlphaFoldDB" id="A0A840SIY9"/>
<dbReference type="GO" id="GO:0033214">
    <property type="term" value="P:siderophore-iron import into cell"/>
    <property type="evidence" value="ECO:0007669"/>
    <property type="project" value="TreeGrafter"/>
</dbReference>
<evidence type="ECO:0000256" key="8">
    <source>
        <dbReference type="SAM" id="Phobius"/>
    </source>
</evidence>
<keyword evidence="7 8" id="KW-0472">Membrane</keyword>
<evidence type="ECO:0000313" key="9">
    <source>
        <dbReference type="EMBL" id="MBB5221837.1"/>
    </source>
</evidence>
<feature type="transmembrane region" description="Helical" evidence="8">
    <location>
        <begin position="41"/>
        <end position="63"/>
    </location>
</feature>
<feature type="transmembrane region" description="Helical" evidence="8">
    <location>
        <begin position="102"/>
        <end position="120"/>
    </location>
</feature>
<keyword evidence="6 8" id="KW-1133">Transmembrane helix</keyword>
<gene>
    <name evidence="9" type="ORF">HNP73_001773</name>
</gene>
<comment type="similarity">
    <text evidence="2">Belongs to the binding-protein-dependent transport system permease family. FecCD subfamily.</text>
</comment>
<feature type="transmembrane region" description="Helical" evidence="8">
    <location>
        <begin position="75"/>
        <end position="96"/>
    </location>
</feature>
<dbReference type="InterPro" id="IPR000522">
    <property type="entry name" value="ABC_transptr_permease_BtuC"/>
</dbReference>
<feature type="transmembrane region" description="Helical" evidence="8">
    <location>
        <begin position="288"/>
        <end position="309"/>
    </location>
</feature>
<keyword evidence="3" id="KW-0813">Transport</keyword>
<dbReference type="SUPFAM" id="SSF81345">
    <property type="entry name" value="ABC transporter involved in vitamin B12 uptake, BtuC"/>
    <property type="match status" value="1"/>
</dbReference>
<dbReference type="EMBL" id="JACHFM010000002">
    <property type="protein sequence ID" value="MBB5221837.1"/>
    <property type="molecule type" value="Genomic_DNA"/>
</dbReference>
<evidence type="ECO:0000256" key="6">
    <source>
        <dbReference type="ARBA" id="ARBA00022989"/>
    </source>
</evidence>
<evidence type="ECO:0000313" key="10">
    <source>
        <dbReference type="Proteomes" id="UP000549457"/>
    </source>
</evidence>
<dbReference type="Gene3D" id="1.10.3470.10">
    <property type="entry name" value="ABC transporter involved in vitamin B12 uptake, BtuC"/>
    <property type="match status" value="1"/>
</dbReference>
<dbReference type="PANTHER" id="PTHR30472">
    <property type="entry name" value="FERRIC ENTEROBACTIN TRANSPORT SYSTEM PERMEASE PROTEIN"/>
    <property type="match status" value="1"/>
</dbReference>
<feature type="transmembrane region" description="Helical" evidence="8">
    <location>
        <begin position="263"/>
        <end position="282"/>
    </location>
</feature>
<dbReference type="RefSeq" id="WP_184148293.1">
    <property type="nucleotide sequence ID" value="NZ_JACHFM010000002.1"/>
</dbReference>